<dbReference type="EMBL" id="CP136894">
    <property type="protein sequence ID" value="WOL06967.1"/>
    <property type="molecule type" value="Genomic_DNA"/>
</dbReference>
<name>A0AAQ3KEM3_9LILI</name>
<feature type="region of interest" description="Disordered" evidence="1">
    <location>
        <begin position="72"/>
        <end position="111"/>
    </location>
</feature>
<protein>
    <submittedName>
        <fullName evidence="2">Uncharacterized protein</fullName>
    </submittedName>
</protein>
<dbReference type="AlphaFoldDB" id="A0AAQ3KEM3"/>
<evidence type="ECO:0000256" key="1">
    <source>
        <dbReference type="SAM" id="MobiDB-lite"/>
    </source>
</evidence>
<feature type="region of interest" description="Disordered" evidence="1">
    <location>
        <begin position="19"/>
        <end position="59"/>
    </location>
</feature>
<evidence type="ECO:0000313" key="3">
    <source>
        <dbReference type="Proteomes" id="UP001327560"/>
    </source>
</evidence>
<evidence type="ECO:0000313" key="2">
    <source>
        <dbReference type="EMBL" id="WOL06967.1"/>
    </source>
</evidence>
<gene>
    <name evidence="2" type="ORF">Cni_G15702</name>
</gene>
<organism evidence="2 3">
    <name type="scientific">Canna indica</name>
    <name type="common">Indian-shot</name>
    <dbReference type="NCBI Taxonomy" id="4628"/>
    <lineage>
        <taxon>Eukaryota</taxon>
        <taxon>Viridiplantae</taxon>
        <taxon>Streptophyta</taxon>
        <taxon>Embryophyta</taxon>
        <taxon>Tracheophyta</taxon>
        <taxon>Spermatophyta</taxon>
        <taxon>Magnoliopsida</taxon>
        <taxon>Liliopsida</taxon>
        <taxon>Zingiberales</taxon>
        <taxon>Cannaceae</taxon>
        <taxon>Canna</taxon>
    </lineage>
</organism>
<sequence length="168" mass="18606">MRSTRPVFFTHSTLECLMPNTNPQHDASSTKRRAFSQYAKPNPPKRPGQFGRVHGPKAETTRALKSVHAITERKEAEAVTGGREGSVLSPSSTRSTNIPQKKRSHLLKRGNSNCDSVTEHYVPFLLPPNSQSMIPPLYSIATLASVTHHQLPLPHFLCPSLILLPTPR</sequence>
<proteinExistence type="predicted"/>
<feature type="compositionally biased region" description="Polar residues" evidence="1">
    <location>
        <begin position="88"/>
        <end position="99"/>
    </location>
</feature>
<dbReference type="Proteomes" id="UP001327560">
    <property type="component" value="Chromosome 5"/>
</dbReference>
<keyword evidence="3" id="KW-1185">Reference proteome</keyword>
<reference evidence="2 3" key="1">
    <citation type="submission" date="2023-10" db="EMBL/GenBank/DDBJ databases">
        <title>Chromosome-scale genome assembly provides insights into flower coloration mechanisms of Canna indica.</title>
        <authorList>
            <person name="Li C."/>
        </authorList>
    </citation>
    <scope>NUCLEOTIDE SEQUENCE [LARGE SCALE GENOMIC DNA]</scope>
    <source>
        <tissue evidence="2">Flower</tissue>
    </source>
</reference>
<accession>A0AAQ3KEM3</accession>